<dbReference type="Gene3D" id="3.40.50.150">
    <property type="entry name" value="Vaccinia Virus protein VP39"/>
    <property type="match status" value="1"/>
</dbReference>
<dbReference type="Proteomes" id="UP000262825">
    <property type="component" value="Unassembled WGS sequence"/>
</dbReference>
<reference evidence="2" key="1">
    <citation type="submission" date="2018-06" db="EMBL/GenBank/DDBJ databases">
        <authorList>
            <person name="Guldener U."/>
        </authorList>
    </citation>
    <scope>NUCLEOTIDE SEQUENCE [LARGE SCALE GENOMIC DNA]</scope>
    <source>
        <strain evidence="2">UTAD17</strain>
    </source>
</reference>
<accession>A0A376B6C6</accession>
<dbReference type="VEuPathDB" id="FungiDB:SCODWIG_02007"/>
<dbReference type="GO" id="GO:0032259">
    <property type="term" value="P:methylation"/>
    <property type="evidence" value="ECO:0007669"/>
    <property type="project" value="UniProtKB-KW"/>
</dbReference>
<proteinExistence type="predicted"/>
<protein>
    <submittedName>
        <fullName evidence="1">Related to Histidine protein methyltransferase 1</fullName>
    </submittedName>
</protein>
<dbReference type="InterPro" id="IPR029063">
    <property type="entry name" value="SAM-dependent_MTases_sf"/>
</dbReference>
<gene>
    <name evidence="1" type="ORF">SCODWIG_02007</name>
</gene>
<organism evidence="1 2">
    <name type="scientific">Saccharomycodes ludwigii</name>
    <dbReference type="NCBI Taxonomy" id="36035"/>
    <lineage>
        <taxon>Eukaryota</taxon>
        <taxon>Fungi</taxon>
        <taxon>Dikarya</taxon>
        <taxon>Ascomycota</taxon>
        <taxon>Saccharomycotina</taxon>
        <taxon>Saccharomycetes</taxon>
        <taxon>Saccharomycodales</taxon>
        <taxon>Saccharomycodaceae</taxon>
        <taxon>Saccharomycodes</taxon>
    </lineage>
</organism>
<dbReference type="EMBL" id="UFAJ01000307">
    <property type="protein sequence ID" value="SSD60246.1"/>
    <property type="molecule type" value="Genomic_DNA"/>
</dbReference>
<keyword evidence="2" id="KW-1185">Reference proteome</keyword>
<keyword evidence="1" id="KW-0808">Transferase</keyword>
<evidence type="ECO:0000313" key="2">
    <source>
        <dbReference type="Proteomes" id="UP000262825"/>
    </source>
</evidence>
<dbReference type="AlphaFoldDB" id="A0A376B6C6"/>
<evidence type="ECO:0000313" key="1">
    <source>
        <dbReference type="EMBL" id="SSD60246.1"/>
    </source>
</evidence>
<name>A0A376B6C6_9ASCO</name>
<sequence length="389" mass="44889">MSFSFEFNEDDLNSNEITKNKDLNKNKYLASNNNNQHFTNPLDVPLEPATKKPISHDLQHVLQSLINVRITFEIIHTPKNQIELYRRELFDIKHQIMMEIDDTNDNKELEILMGETNEDLVKNVYEGGLKSWECSIDLVDYLANNSSEITDYKKLIELGCGTALPTEYLFIKHLNLLKKQKDNNHNNSNLSFYLCDYNYEVLRLATVPNLIISWCMLYLSTEELSNLQKFEDATIPIAKDEIFLSKQLLSSFNDFIVNRQVSLKLISGSWCRAFNDLIINDLENELSNDNTTNDCMVLTSETIYQPDTLPLISETLLDLKQKLQKQNNKIEILLAAKDIYFGVGGSILEFQKYIEDRISNDENGLSSCVSSFEVFKCNENFKRSIVAIK</sequence>
<dbReference type="GO" id="GO:0008168">
    <property type="term" value="F:methyltransferase activity"/>
    <property type="evidence" value="ECO:0007669"/>
    <property type="project" value="UniProtKB-KW"/>
</dbReference>
<keyword evidence="1" id="KW-0489">Methyltransferase</keyword>